<dbReference type="SUPFAM" id="SSF56801">
    <property type="entry name" value="Acetyl-CoA synthetase-like"/>
    <property type="match status" value="1"/>
</dbReference>
<gene>
    <name evidence="1" type="ORF">GMST_00980</name>
</gene>
<dbReference type="PANTHER" id="PTHR36932">
    <property type="entry name" value="CAPSULAR POLYSACCHARIDE BIOSYNTHESIS PROTEIN"/>
    <property type="match status" value="1"/>
</dbReference>
<accession>A0A6V8MD93</accession>
<dbReference type="InterPro" id="IPR042099">
    <property type="entry name" value="ANL_N_sf"/>
</dbReference>
<name>A0A6V8MD93_9BACT</name>
<keyword evidence="1" id="KW-0548">Nucleotidyltransferase</keyword>
<keyword evidence="2" id="KW-1185">Reference proteome</keyword>
<dbReference type="Gene3D" id="3.40.50.12780">
    <property type="entry name" value="N-terminal domain of ligase-like"/>
    <property type="match status" value="1"/>
</dbReference>
<dbReference type="Proteomes" id="UP000556026">
    <property type="component" value="Unassembled WGS sequence"/>
</dbReference>
<reference evidence="2" key="1">
    <citation type="submission" date="2020-06" db="EMBL/GenBank/DDBJ databases">
        <title>Draft genomic sequence of Geomonas sp. Red330.</title>
        <authorList>
            <person name="Itoh H."/>
            <person name="Zhenxing X."/>
            <person name="Ushijima N."/>
            <person name="Masuda Y."/>
            <person name="Shiratori Y."/>
            <person name="Senoo K."/>
        </authorList>
    </citation>
    <scope>NUCLEOTIDE SEQUENCE [LARGE SCALE GENOMIC DNA]</scope>
    <source>
        <strain evidence="2">Red330</strain>
    </source>
</reference>
<organism evidence="1 2">
    <name type="scientific">Geomonas silvestris</name>
    <dbReference type="NCBI Taxonomy" id="2740184"/>
    <lineage>
        <taxon>Bacteria</taxon>
        <taxon>Pseudomonadati</taxon>
        <taxon>Thermodesulfobacteriota</taxon>
        <taxon>Desulfuromonadia</taxon>
        <taxon>Geobacterales</taxon>
        <taxon>Geobacteraceae</taxon>
        <taxon>Geomonas</taxon>
    </lineage>
</organism>
<protein>
    <submittedName>
        <fullName evidence="1">Adenylyltransferase</fullName>
    </submittedName>
</protein>
<proteinExistence type="predicted"/>
<evidence type="ECO:0000313" key="1">
    <source>
        <dbReference type="EMBL" id="GFO57773.1"/>
    </source>
</evidence>
<dbReference type="AlphaFoldDB" id="A0A6V8MD93"/>
<dbReference type="RefSeq" id="WP_183352605.1">
    <property type="nucleotide sequence ID" value="NZ_BLXX01000001.1"/>
</dbReference>
<evidence type="ECO:0000313" key="2">
    <source>
        <dbReference type="Proteomes" id="UP000556026"/>
    </source>
</evidence>
<dbReference type="GO" id="GO:0016779">
    <property type="term" value="F:nucleotidyltransferase activity"/>
    <property type="evidence" value="ECO:0007669"/>
    <property type="project" value="UniProtKB-KW"/>
</dbReference>
<dbReference type="PANTHER" id="PTHR36932:SF1">
    <property type="entry name" value="CAPSULAR POLYSACCHARIDE BIOSYNTHESIS PROTEIN"/>
    <property type="match status" value="1"/>
</dbReference>
<dbReference type="InterPro" id="IPR053158">
    <property type="entry name" value="CapK_Type1_Caps_Biosynth"/>
</dbReference>
<sequence>MLNRLYQQAYEKLYFPVFEDVIKRRETCAFYRRSLESQWFPQPVLEAQRKEQLAVLLGHAYRYCPYYRDLLEDAGFSPQRGLDDTQFSRLPLLTKAVIRENFPRLVSSAHRGTLWAKATGGSTGDPLQFGITKLSYSWRMAMSKRGYSWAGARPGTKQAYIWGLPLDPVPPFKKLKEYMQRHLDRQLYFNCFDFSEEQMHSCLQQLNSYKPSVVIGYTNPLYHLALYIEQTGKVAFSPKGVISAAEPLQSFQRETLERVFGCKVFNTYGAREFMLIGAECERHEGLHLSAENLYVEVLKEDGTPAADGEMGRVVVTDLHNFGMPFIRYEIGDLVVACGHSCSCGRGLPLVSHVVGRSLDMIRLPNNKLVPGEFFPHMFKDYPEVSRFQVVQERLDHIVVKIVPLSELSQVRLQALEKQIRLAVGGSMRLDFSFCDSIPLNATGKHRVTISRIHGGAHD</sequence>
<comment type="caution">
    <text evidence="1">The sequence shown here is derived from an EMBL/GenBank/DDBJ whole genome shotgun (WGS) entry which is preliminary data.</text>
</comment>
<dbReference type="EMBL" id="BLXX01000001">
    <property type="protein sequence ID" value="GFO57773.1"/>
    <property type="molecule type" value="Genomic_DNA"/>
</dbReference>
<keyword evidence="1" id="KW-0808">Transferase</keyword>